<comment type="caution">
    <text evidence="3">The sequence shown here is derived from an EMBL/GenBank/DDBJ whole genome shotgun (WGS) entry which is preliminary data.</text>
</comment>
<name>A0ABQ2LFH5_9PROT</name>
<evidence type="ECO:0000313" key="4">
    <source>
        <dbReference type="Proteomes" id="UP000602381"/>
    </source>
</evidence>
<evidence type="ECO:0000259" key="2">
    <source>
        <dbReference type="Pfam" id="PF10135"/>
    </source>
</evidence>
<feature type="region of interest" description="Disordered" evidence="1">
    <location>
        <begin position="1"/>
        <end position="35"/>
    </location>
</feature>
<dbReference type="Proteomes" id="UP000602381">
    <property type="component" value="Unassembled WGS sequence"/>
</dbReference>
<proteinExistence type="predicted"/>
<reference evidence="4" key="1">
    <citation type="journal article" date="2019" name="Int. J. Syst. Evol. Microbiol.">
        <title>The Global Catalogue of Microorganisms (GCM) 10K type strain sequencing project: providing services to taxonomists for standard genome sequencing and annotation.</title>
        <authorList>
            <consortium name="The Broad Institute Genomics Platform"/>
            <consortium name="The Broad Institute Genome Sequencing Center for Infectious Disease"/>
            <person name="Wu L."/>
            <person name="Ma J."/>
        </authorList>
    </citation>
    <scope>NUCLEOTIDE SEQUENCE [LARGE SCALE GENOMIC DNA]</scope>
    <source>
        <strain evidence="4">JCM 17843</strain>
    </source>
</reference>
<dbReference type="EMBL" id="BMOV01000009">
    <property type="protein sequence ID" value="GGO15582.1"/>
    <property type="molecule type" value="Genomic_DNA"/>
</dbReference>
<organism evidence="3 4">
    <name type="scientific">Iodidimonas muriae</name>
    <dbReference type="NCBI Taxonomy" id="261467"/>
    <lineage>
        <taxon>Bacteria</taxon>
        <taxon>Pseudomonadati</taxon>
        <taxon>Pseudomonadota</taxon>
        <taxon>Alphaproteobacteria</taxon>
        <taxon>Iodidimonadales</taxon>
        <taxon>Iodidimonadaceae</taxon>
        <taxon>Iodidimonas</taxon>
    </lineage>
</organism>
<sequence>MKIVPLSVSSSVSTSPLAPLDPQMHPSSASLGPLSAVNTPVPDMAGLSFHDAKSWQVAKEFEALMLGEMVTAMFKGMPEDGMFSGGFGESISRDLMGQNLGVALSESGGLGIAEAVYADIAALYSVNAGKEV</sequence>
<feature type="compositionally biased region" description="Low complexity" evidence="1">
    <location>
        <begin position="1"/>
        <end position="20"/>
    </location>
</feature>
<feature type="domain" description="Flagellar protein FlgJ N-terminal" evidence="2">
    <location>
        <begin position="73"/>
        <end position="117"/>
    </location>
</feature>
<evidence type="ECO:0000313" key="3">
    <source>
        <dbReference type="EMBL" id="GGO15582.1"/>
    </source>
</evidence>
<keyword evidence="4" id="KW-1185">Reference proteome</keyword>
<dbReference type="RefSeq" id="WP_150006259.1">
    <property type="nucleotide sequence ID" value="NZ_BMOV01000009.1"/>
</dbReference>
<dbReference type="Pfam" id="PF10135">
    <property type="entry name" value="Rod-binding"/>
    <property type="match status" value="1"/>
</dbReference>
<dbReference type="InterPro" id="IPR019301">
    <property type="entry name" value="Flagellar_prot_FlgJ_N"/>
</dbReference>
<accession>A0ABQ2LFH5</accession>
<gene>
    <name evidence="3" type="ORF">GCM10007972_23850</name>
</gene>
<protein>
    <recommendedName>
        <fullName evidence="2">Flagellar protein FlgJ N-terminal domain-containing protein</fullName>
    </recommendedName>
</protein>
<evidence type="ECO:0000256" key="1">
    <source>
        <dbReference type="SAM" id="MobiDB-lite"/>
    </source>
</evidence>